<evidence type="ECO:0000313" key="1">
    <source>
        <dbReference type="EMBL" id="SFH93540.1"/>
    </source>
</evidence>
<protein>
    <submittedName>
        <fullName evidence="1">Uncharacterized protein</fullName>
    </submittedName>
</protein>
<name>A0A1I3E3H2_9SPHI</name>
<dbReference type="RefSeq" id="WP_143072840.1">
    <property type="nucleotide sequence ID" value="NZ_FOQO01000001.1"/>
</dbReference>
<dbReference type="Proteomes" id="UP000198670">
    <property type="component" value="Unassembled WGS sequence"/>
</dbReference>
<organism evidence="1 2">
    <name type="scientific">Parapedobacter indicus</name>
    <dbReference type="NCBI Taxonomy" id="1477437"/>
    <lineage>
        <taxon>Bacteria</taxon>
        <taxon>Pseudomonadati</taxon>
        <taxon>Bacteroidota</taxon>
        <taxon>Sphingobacteriia</taxon>
        <taxon>Sphingobacteriales</taxon>
        <taxon>Sphingobacteriaceae</taxon>
        <taxon>Parapedobacter</taxon>
    </lineage>
</organism>
<dbReference type="STRING" id="1477437.SAMN05444682_101750"/>
<keyword evidence="2" id="KW-1185">Reference proteome</keyword>
<sequence length="171" mass="19233">MKSVTILQGRGHVVELPEGATDIRLHGPDNMGDTALLCNLGAYYCLPKGNWQIVGMICEVGEIDVSDIVDSVSVTCTDGAEYRGWRNYVYRDDFDETTLVNTALESSILAEGWYFDNPYPEPKPTTYERTVSNFGKNTDWKAYDKAHAEWRDAQSRVLDRSRCLLLGRVDG</sequence>
<dbReference type="AlphaFoldDB" id="A0A1I3E3H2"/>
<proteinExistence type="predicted"/>
<dbReference type="EMBL" id="FOQO01000001">
    <property type="protein sequence ID" value="SFH93540.1"/>
    <property type="molecule type" value="Genomic_DNA"/>
</dbReference>
<accession>A0A1I3E3H2</accession>
<reference evidence="1 2" key="1">
    <citation type="submission" date="2016-10" db="EMBL/GenBank/DDBJ databases">
        <authorList>
            <person name="de Groot N.N."/>
        </authorList>
    </citation>
    <scope>NUCLEOTIDE SEQUENCE [LARGE SCALE GENOMIC DNA]</scope>
    <source>
        <strain evidence="1 2">RK1</strain>
    </source>
</reference>
<evidence type="ECO:0000313" key="2">
    <source>
        <dbReference type="Proteomes" id="UP000198670"/>
    </source>
</evidence>
<gene>
    <name evidence="1" type="ORF">SAMN05444682_101750</name>
</gene>